<dbReference type="OrthoDB" id="2496787at2759"/>
<feature type="transmembrane region" description="Helical" evidence="6">
    <location>
        <begin position="513"/>
        <end position="537"/>
    </location>
</feature>
<gene>
    <name evidence="8" type="ORF">FGADI_9023</name>
</gene>
<comment type="subcellular location">
    <subcellularLocation>
        <location evidence="1">Membrane</location>
        <topology evidence="1">Multi-pass membrane protein</topology>
    </subcellularLocation>
</comment>
<accession>A0A8H4T0R8</accession>
<evidence type="ECO:0000313" key="9">
    <source>
        <dbReference type="Proteomes" id="UP000604273"/>
    </source>
</evidence>
<comment type="similarity">
    <text evidence="5">Belongs to the SAT4 family.</text>
</comment>
<evidence type="ECO:0000259" key="7">
    <source>
        <dbReference type="Pfam" id="PF20684"/>
    </source>
</evidence>
<reference evidence="8" key="2">
    <citation type="submission" date="2020-05" db="EMBL/GenBank/DDBJ databases">
        <authorList>
            <person name="Kim H.-S."/>
            <person name="Proctor R.H."/>
            <person name="Brown D.W."/>
        </authorList>
    </citation>
    <scope>NUCLEOTIDE SEQUENCE</scope>
    <source>
        <strain evidence="8">NRRL 45417</strain>
    </source>
</reference>
<dbReference type="InterPro" id="IPR049326">
    <property type="entry name" value="Rhodopsin_dom_fungi"/>
</dbReference>
<evidence type="ECO:0000256" key="5">
    <source>
        <dbReference type="ARBA" id="ARBA00038359"/>
    </source>
</evidence>
<feature type="transmembrane region" description="Helical" evidence="6">
    <location>
        <begin position="673"/>
        <end position="694"/>
    </location>
</feature>
<evidence type="ECO:0000256" key="1">
    <source>
        <dbReference type="ARBA" id="ARBA00004141"/>
    </source>
</evidence>
<feature type="transmembrane region" description="Helical" evidence="6">
    <location>
        <begin position="599"/>
        <end position="621"/>
    </location>
</feature>
<evidence type="ECO:0000256" key="4">
    <source>
        <dbReference type="ARBA" id="ARBA00023136"/>
    </source>
</evidence>
<dbReference type="InterPro" id="IPR052337">
    <property type="entry name" value="SAT4-like"/>
</dbReference>
<dbReference type="EMBL" id="JABFAI010000243">
    <property type="protein sequence ID" value="KAF4949252.1"/>
    <property type="molecule type" value="Genomic_DNA"/>
</dbReference>
<evidence type="ECO:0000256" key="6">
    <source>
        <dbReference type="SAM" id="Phobius"/>
    </source>
</evidence>
<keyword evidence="9" id="KW-1185">Reference proteome</keyword>
<reference evidence="8" key="1">
    <citation type="journal article" date="2020" name="BMC Genomics">
        <title>Correction to: Identification and distribution of gene clusters required for synthesis of sphingolipid metabolism inhibitors in diverse species of the filamentous fungus Fusarium.</title>
        <authorList>
            <person name="Kim H.S."/>
            <person name="Lohmar J.M."/>
            <person name="Busman M."/>
            <person name="Brown D.W."/>
            <person name="Naumann T.A."/>
            <person name="Divon H.H."/>
            <person name="Lysoe E."/>
            <person name="Uhlig S."/>
            <person name="Proctor R.H."/>
        </authorList>
    </citation>
    <scope>NUCLEOTIDE SEQUENCE</scope>
    <source>
        <strain evidence="8">NRRL 45417</strain>
    </source>
</reference>
<dbReference type="AlphaFoldDB" id="A0A8H4T0R8"/>
<keyword evidence="2 6" id="KW-0812">Transmembrane</keyword>
<dbReference type="PANTHER" id="PTHR33048:SF47">
    <property type="entry name" value="INTEGRAL MEMBRANE PROTEIN-RELATED"/>
    <property type="match status" value="1"/>
</dbReference>
<keyword evidence="4 6" id="KW-0472">Membrane</keyword>
<dbReference type="PANTHER" id="PTHR33048">
    <property type="entry name" value="PTH11-LIKE INTEGRAL MEMBRANE PROTEIN (AFU_ORTHOLOGUE AFUA_5G11245)"/>
    <property type="match status" value="1"/>
</dbReference>
<feature type="transmembrane region" description="Helical" evidence="6">
    <location>
        <begin position="549"/>
        <end position="570"/>
    </location>
</feature>
<organism evidence="8 9">
    <name type="scientific">Fusarium gaditjirri</name>
    <dbReference type="NCBI Taxonomy" id="282569"/>
    <lineage>
        <taxon>Eukaryota</taxon>
        <taxon>Fungi</taxon>
        <taxon>Dikarya</taxon>
        <taxon>Ascomycota</taxon>
        <taxon>Pezizomycotina</taxon>
        <taxon>Sordariomycetes</taxon>
        <taxon>Hypocreomycetidae</taxon>
        <taxon>Hypocreales</taxon>
        <taxon>Nectriaceae</taxon>
        <taxon>Fusarium</taxon>
        <taxon>Fusarium nisikadoi species complex</taxon>
    </lineage>
</organism>
<evidence type="ECO:0000256" key="3">
    <source>
        <dbReference type="ARBA" id="ARBA00022989"/>
    </source>
</evidence>
<dbReference type="Pfam" id="PF20684">
    <property type="entry name" value="Fung_rhodopsin"/>
    <property type="match status" value="1"/>
</dbReference>
<comment type="caution">
    <text evidence="8">The sequence shown here is derived from an EMBL/GenBank/DDBJ whole genome shotgun (WGS) entry which is preliminary data.</text>
</comment>
<feature type="domain" description="Rhodopsin" evidence="7">
    <location>
        <begin position="454"/>
        <end position="695"/>
    </location>
</feature>
<dbReference type="Proteomes" id="UP000604273">
    <property type="component" value="Unassembled WGS sequence"/>
</dbReference>
<keyword evidence="3 6" id="KW-1133">Transmembrane helix</keyword>
<feature type="transmembrane region" description="Helical" evidence="6">
    <location>
        <begin position="438"/>
        <end position="457"/>
    </location>
</feature>
<protein>
    <recommendedName>
        <fullName evidence="7">Rhodopsin domain-containing protein</fullName>
    </recommendedName>
</protein>
<evidence type="ECO:0000256" key="2">
    <source>
        <dbReference type="ARBA" id="ARBA00022692"/>
    </source>
</evidence>
<feature type="transmembrane region" description="Helical" evidence="6">
    <location>
        <begin position="477"/>
        <end position="501"/>
    </location>
</feature>
<dbReference type="GO" id="GO:0016020">
    <property type="term" value="C:membrane"/>
    <property type="evidence" value="ECO:0007669"/>
    <property type="project" value="UniProtKB-SubCell"/>
</dbReference>
<proteinExistence type="inferred from homology"/>
<feature type="transmembrane region" description="Helical" evidence="6">
    <location>
        <begin position="633"/>
        <end position="653"/>
    </location>
</feature>
<name>A0A8H4T0R8_9HYPO</name>
<sequence>MNGTKGREALSSDCIIKCMIDACAFEGNALIVQMTPEELRPGWFASMPCSDVHAAPGGSYEFVVIDWLQYHSLPRGDVVDSPRSGGPIHDKYALDAFSELEGAGYEVLAWRPYCKEAMPYMDREGNDLPIEERPPLMSSEELEDTVEDSTVLELRKQILQLKVTVKRKAIERIRLHVSTARENVEELNFLRKKVKELEVANNIGNKDQHLAELSEGLLDRMALSAERRRSKYLELKAAMLQKKLDLADAFSRHDIVYKRYSDEKASNGQSRRLVEIGSDLKGARDRMEKASIDFNPFGLGSSNRCLLRIRSDTYILGYRPLGQDRQLPKPRFHHMHGDSLTKMICVAPLPFLYTCSLALAHALAFPVLFNSMSVLRCGSCNEGRRLICTGLSAGIYGCDECRHETSRLRGRHELTVQASLRHLDQTCERPRRDRRNDAWPYLSIHILCILCAVIRVYTKLFIVRKISPEDWLSFTSLLIYIVYFGIGHHALMSAFGQDIWWVNAENLSHALKLFWIDCPVYTLLLGMTKVTIIVFYIRLCHVYTLFCQICWVCIFIISLSTGVLMSLNVFQCTPMRWNWDRFGGEDVDFWCMDLNKLQWSINITNIVFDIVVLVLPMPLIWKTKSTFRRKLGIVLMFSLGVVVLIASCLKMRYNVLYGHSHNITWDYMELMVWAGIESSVSIAAPCLPTVRLFLHKVFPTSFGRIFAFGSHCERTLDQEIKVEEEEVAQWAADVEMTTNHGHGVARPRRAAISLGNGFESGGRTKRKKAMTEASRILRSVDEIPLSP</sequence>
<evidence type="ECO:0000313" key="8">
    <source>
        <dbReference type="EMBL" id="KAF4949252.1"/>
    </source>
</evidence>